<dbReference type="InterPro" id="IPR036583">
    <property type="entry name" value="23S_rRNA_IVS_sf"/>
</dbReference>
<sequence>MKQYDLEERTYRFAINVRNYTKSLICSMSNRVYISQLIRSSSSIAANYIEANEASSKKDFRHKIRICIREAKESRLWLRLLEVSPLDKGAQIKYINEVTEIIKIFSSIHINSG</sequence>
<dbReference type="Pfam" id="PF05635">
    <property type="entry name" value="23S_rRNA_IVP"/>
    <property type="match status" value="1"/>
</dbReference>
<dbReference type="Gene3D" id="1.20.1440.60">
    <property type="entry name" value="23S rRNA-intervening sequence"/>
    <property type="match status" value="1"/>
</dbReference>
<dbReference type="SUPFAM" id="SSF158446">
    <property type="entry name" value="IVS-encoded protein-like"/>
    <property type="match status" value="1"/>
</dbReference>
<accession>A0A2M7REM4</accession>
<dbReference type="Proteomes" id="UP000228689">
    <property type="component" value="Unassembled WGS sequence"/>
</dbReference>
<evidence type="ECO:0000313" key="2">
    <source>
        <dbReference type="Proteomes" id="UP000228689"/>
    </source>
</evidence>
<reference evidence="2" key="1">
    <citation type="submission" date="2017-09" db="EMBL/GenBank/DDBJ databases">
        <title>Depth-based differentiation of microbial function through sediment-hosted aquifers and enrichment of novel symbionts in the deep terrestrial subsurface.</title>
        <authorList>
            <person name="Probst A.J."/>
            <person name="Ladd B."/>
            <person name="Jarett J.K."/>
            <person name="Geller-Mcgrath D.E."/>
            <person name="Sieber C.M.K."/>
            <person name="Emerson J.B."/>
            <person name="Anantharaman K."/>
            <person name="Thomas B.C."/>
            <person name="Malmstrom R."/>
            <person name="Stieglmeier M."/>
            <person name="Klingl A."/>
            <person name="Woyke T."/>
            <person name="Ryan C.M."/>
            <person name="Banfield J.F."/>
        </authorList>
    </citation>
    <scope>NUCLEOTIDE SEQUENCE [LARGE SCALE GENOMIC DNA]</scope>
</reference>
<comment type="caution">
    <text evidence="1">The sequence shown here is derived from an EMBL/GenBank/DDBJ whole genome shotgun (WGS) entry which is preliminary data.</text>
</comment>
<dbReference type="InterPro" id="IPR012657">
    <property type="entry name" value="23S_rRNA-intervening_sequence"/>
</dbReference>
<dbReference type="EMBL" id="PFMC01000031">
    <property type="protein sequence ID" value="PIY95189.1"/>
    <property type="molecule type" value="Genomic_DNA"/>
</dbReference>
<name>A0A2M7REM4_9BACT</name>
<dbReference type="PANTHER" id="PTHR38471">
    <property type="entry name" value="FOUR HELIX BUNDLE PROTEIN"/>
    <property type="match status" value="1"/>
</dbReference>
<gene>
    <name evidence="1" type="ORF">COY67_01250</name>
</gene>
<dbReference type="NCBIfam" id="TIGR02436">
    <property type="entry name" value="four helix bundle protein"/>
    <property type="match status" value="1"/>
</dbReference>
<dbReference type="PANTHER" id="PTHR38471:SF2">
    <property type="entry name" value="FOUR HELIX BUNDLE PROTEIN"/>
    <property type="match status" value="1"/>
</dbReference>
<proteinExistence type="predicted"/>
<protein>
    <submittedName>
        <fullName evidence="1">Four helix bundle protein</fullName>
    </submittedName>
</protein>
<organism evidence="1 2">
    <name type="scientific">Candidatus Komeilibacteria bacterium CG_4_10_14_0_8_um_filter_37_78</name>
    <dbReference type="NCBI Taxonomy" id="1974471"/>
    <lineage>
        <taxon>Bacteria</taxon>
        <taxon>Candidatus Komeiliibacteriota</taxon>
    </lineage>
</organism>
<evidence type="ECO:0000313" key="1">
    <source>
        <dbReference type="EMBL" id="PIY95189.1"/>
    </source>
</evidence>
<dbReference type="AlphaFoldDB" id="A0A2M7REM4"/>